<dbReference type="InterPro" id="IPR007627">
    <property type="entry name" value="RNA_pol_sigma70_r2"/>
</dbReference>
<evidence type="ECO:0000259" key="5">
    <source>
        <dbReference type="Pfam" id="PF04542"/>
    </source>
</evidence>
<dbReference type="Gene3D" id="1.10.10.10">
    <property type="entry name" value="Winged helix-like DNA-binding domain superfamily/Winged helix DNA-binding domain"/>
    <property type="match status" value="1"/>
</dbReference>
<keyword evidence="2" id="KW-0805">Transcription regulation</keyword>
<feature type="domain" description="RNA polymerase sigma-70 region 2" evidence="5">
    <location>
        <begin position="27"/>
        <end position="92"/>
    </location>
</feature>
<evidence type="ECO:0000256" key="4">
    <source>
        <dbReference type="ARBA" id="ARBA00023163"/>
    </source>
</evidence>
<dbReference type="PANTHER" id="PTHR43133:SF46">
    <property type="entry name" value="RNA POLYMERASE SIGMA-70 FACTOR ECF SUBFAMILY"/>
    <property type="match status" value="1"/>
</dbReference>
<name>A0A4Q7N4X4_9BACT</name>
<proteinExistence type="inferred from homology"/>
<dbReference type="AlphaFoldDB" id="A0A4Q7N4X4"/>
<dbReference type="Pfam" id="PF04542">
    <property type="entry name" value="Sigma70_r2"/>
    <property type="match status" value="1"/>
</dbReference>
<feature type="domain" description="RNA polymerase sigma factor 70 region 4 type 2" evidence="6">
    <location>
        <begin position="128"/>
        <end position="177"/>
    </location>
</feature>
<dbReference type="InterPro" id="IPR036388">
    <property type="entry name" value="WH-like_DNA-bd_sf"/>
</dbReference>
<evidence type="ECO:0000256" key="1">
    <source>
        <dbReference type="ARBA" id="ARBA00010641"/>
    </source>
</evidence>
<dbReference type="GO" id="GO:0016987">
    <property type="term" value="F:sigma factor activity"/>
    <property type="evidence" value="ECO:0007669"/>
    <property type="project" value="UniProtKB-KW"/>
</dbReference>
<evidence type="ECO:0000313" key="8">
    <source>
        <dbReference type="Proteomes" id="UP000293874"/>
    </source>
</evidence>
<dbReference type="PANTHER" id="PTHR43133">
    <property type="entry name" value="RNA POLYMERASE ECF-TYPE SIGMA FACTO"/>
    <property type="match status" value="1"/>
</dbReference>
<dbReference type="OrthoDB" id="799938at2"/>
<accession>A0A4Q7N4X4</accession>
<gene>
    <name evidence="7" type="ORF">EV199_1962</name>
</gene>
<sequence length="200" mass="23332">MLINQSYEEKELLIRIADGDEKAFAILYKHYVPLMHPFWVKISGSPTNADEVIQETFLRVWLNRDQLPEINNFRNWLFTVASRQQLQRLRKELRQQEKADRLLARGTVLSEEGSPGTGMEIREIKSLVAEAVNSLSEQRQRIYKLSREKGYTSHQIAAELNLSVQTVHNTLSAALRQIREHLTRSGYNFSLFIYLLLKIF</sequence>
<dbReference type="EMBL" id="SGXA01000001">
    <property type="protein sequence ID" value="RZS76085.1"/>
    <property type="molecule type" value="Genomic_DNA"/>
</dbReference>
<keyword evidence="8" id="KW-1185">Reference proteome</keyword>
<keyword evidence="3" id="KW-0731">Sigma factor</keyword>
<protein>
    <submittedName>
        <fullName evidence="7">RNA polymerase ECF family sigma subunit</fullName>
    </submittedName>
</protein>
<keyword evidence="4" id="KW-0804">Transcription</keyword>
<dbReference type="RefSeq" id="WP_130540403.1">
    <property type="nucleotide sequence ID" value="NZ_CP042431.1"/>
</dbReference>
<dbReference type="Proteomes" id="UP000293874">
    <property type="component" value="Unassembled WGS sequence"/>
</dbReference>
<comment type="caution">
    <text evidence="7">The sequence shown here is derived from an EMBL/GenBank/DDBJ whole genome shotgun (WGS) entry which is preliminary data.</text>
</comment>
<dbReference type="SUPFAM" id="SSF88659">
    <property type="entry name" value="Sigma3 and sigma4 domains of RNA polymerase sigma factors"/>
    <property type="match status" value="1"/>
</dbReference>
<dbReference type="InterPro" id="IPR014284">
    <property type="entry name" value="RNA_pol_sigma-70_dom"/>
</dbReference>
<dbReference type="Gene3D" id="1.10.1740.10">
    <property type="match status" value="1"/>
</dbReference>
<dbReference type="InterPro" id="IPR013324">
    <property type="entry name" value="RNA_pol_sigma_r3/r4-like"/>
</dbReference>
<dbReference type="InterPro" id="IPR039425">
    <property type="entry name" value="RNA_pol_sigma-70-like"/>
</dbReference>
<evidence type="ECO:0000259" key="6">
    <source>
        <dbReference type="Pfam" id="PF08281"/>
    </source>
</evidence>
<dbReference type="Pfam" id="PF08281">
    <property type="entry name" value="Sigma70_r4_2"/>
    <property type="match status" value="1"/>
</dbReference>
<organism evidence="7 8">
    <name type="scientific">Pseudobacter ginsenosidimutans</name>
    <dbReference type="NCBI Taxonomy" id="661488"/>
    <lineage>
        <taxon>Bacteria</taxon>
        <taxon>Pseudomonadati</taxon>
        <taxon>Bacteroidota</taxon>
        <taxon>Chitinophagia</taxon>
        <taxon>Chitinophagales</taxon>
        <taxon>Chitinophagaceae</taxon>
        <taxon>Pseudobacter</taxon>
    </lineage>
</organism>
<evidence type="ECO:0000256" key="2">
    <source>
        <dbReference type="ARBA" id="ARBA00023015"/>
    </source>
</evidence>
<reference evidence="7 8" key="1">
    <citation type="submission" date="2019-02" db="EMBL/GenBank/DDBJ databases">
        <title>Genomic Encyclopedia of Type Strains, Phase IV (KMG-IV): sequencing the most valuable type-strain genomes for metagenomic binning, comparative biology and taxonomic classification.</title>
        <authorList>
            <person name="Goeker M."/>
        </authorList>
    </citation>
    <scope>NUCLEOTIDE SEQUENCE [LARGE SCALE GENOMIC DNA]</scope>
    <source>
        <strain evidence="7 8">DSM 18116</strain>
    </source>
</reference>
<comment type="similarity">
    <text evidence="1">Belongs to the sigma-70 factor family. ECF subfamily.</text>
</comment>
<evidence type="ECO:0000256" key="3">
    <source>
        <dbReference type="ARBA" id="ARBA00023082"/>
    </source>
</evidence>
<evidence type="ECO:0000313" key="7">
    <source>
        <dbReference type="EMBL" id="RZS76085.1"/>
    </source>
</evidence>
<dbReference type="InterPro" id="IPR013249">
    <property type="entry name" value="RNA_pol_sigma70_r4_t2"/>
</dbReference>
<dbReference type="InterPro" id="IPR013325">
    <property type="entry name" value="RNA_pol_sigma_r2"/>
</dbReference>
<dbReference type="GO" id="GO:0003677">
    <property type="term" value="F:DNA binding"/>
    <property type="evidence" value="ECO:0007669"/>
    <property type="project" value="InterPro"/>
</dbReference>
<dbReference type="GO" id="GO:0006352">
    <property type="term" value="P:DNA-templated transcription initiation"/>
    <property type="evidence" value="ECO:0007669"/>
    <property type="project" value="InterPro"/>
</dbReference>
<dbReference type="SUPFAM" id="SSF88946">
    <property type="entry name" value="Sigma2 domain of RNA polymerase sigma factors"/>
    <property type="match status" value="1"/>
</dbReference>
<dbReference type="NCBIfam" id="TIGR02937">
    <property type="entry name" value="sigma70-ECF"/>
    <property type="match status" value="1"/>
</dbReference>